<feature type="domain" description="3-hydroxyacyl-CoA dehydrogenase C-terminal" evidence="5">
    <location>
        <begin position="186"/>
        <end position="282"/>
    </location>
</feature>
<dbReference type="FunFam" id="3.40.50.720:FF:000009">
    <property type="entry name" value="Fatty oxidation complex, alpha subunit"/>
    <property type="match status" value="1"/>
</dbReference>
<dbReference type="GO" id="GO:0016616">
    <property type="term" value="F:oxidoreductase activity, acting on the CH-OH group of donors, NAD or NADP as acceptor"/>
    <property type="evidence" value="ECO:0007669"/>
    <property type="project" value="InterPro"/>
</dbReference>
<dbReference type="Proteomes" id="UP000233778">
    <property type="component" value="Chromosome"/>
</dbReference>
<organism evidence="8 9">
    <name type="scientific">Serratia sp. (strain ATCC 39006)</name>
    <name type="common">Prodigiosinella confusarubida</name>
    <dbReference type="NCBI Taxonomy" id="104623"/>
    <lineage>
        <taxon>Bacteria</taxon>
        <taxon>Pseudomonadati</taxon>
        <taxon>Pseudomonadota</taxon>
        <taxon>Gammaproteobacteria</taxon>
        <taxon>Enterobacterales</taxon>
        <taxon>Pectobacteriaceae</taxon>
        <taxon>Prodigiosinella</taxon>
    </lineage>
</organism>
<dbReference type="SUPFAM" id="SSF48179">
    <property type="entry name" value="6-phosphogluconate dehydrogenase C-terminal domain-like"/>
    <property type="match status" value="1"/>
</dbReference>
<evidence type="ECO:0000313" key="9">
    <source>
        <dbReference type="Proteomes" id="UP000017700"/>
    </source>
</evidence>
<keyword evidence="2 4" id="KW-0520">NAD</keyword>
<dbReference type="InterPro" id="IPR006108">
    <property type="entry name" value="3HC_DH_C"/>
</dbReference>
<name>A0A2I5TIZ8_SERS3</name>
<evidence type="ECO:0000256" key="3">
    <source>
        <dbReference type="PIRSR" id="PIRSR000105-1"/>
    </source>
</evidence>
<dbReference type="KEGG" id="sera:Ser39006_010600"/>
<dbReference type="PANTHER" id="PTHR48075">
    <property type="entry name" value="3-HYDROXYACYL-COA DEHYDROGENASE FAMILY PROTEIN"/>
    <property type="match status" value="1"/>
</dbReference>
<evidence type="ECO:0000256" key="4">
    <source>
        <dbReference type="PIRSR" id="PIRSR000105-2"/>
    </source>
</evidence>
<dbReference type="PIRSF" id="PIRSF000105">
    <property type="entry name" value="HCDH"/>
    <property type="match status" value="1"/>
</dbReference>
<dbReference type="InterPro" id="IPR008927">
    <property type="entry name" value="6-PGluconate_DH-like_C_sf"/>
</dbReference>
<dbReference type="InterPro" id="IPR006176">
    <property type="entry name" value="3-OHacyl-CoA_DH_NAD-bd"/>
</dbReference>
<evidence type="ECO:0000256" key="1">
    <source>
        <dbReference type="ARBA" id="ARBA00023002"/>
    </source>
</evidence>
<reference evidence="8 9" key="1">
    <citation type="journal article" date="2013" name="Genome Announc.">
        <title>Draft genome sequence of Serratia sp. strain ATCC 39006, a model bacterium for analysis of the biosynthesis and regulation of prodigiosin, a carbapenem, and gas vesicles.</title>
        <authorList>
            <person name="Fineran P.C."/>
            <person name="Iglesias Cans M.C."/>
            <person name="Ramsay J.P."/>
            <person name="Wilf N.M."/>
            <person name="Cossyleon D."/>
            <person name="McNeil M.B."/>
            <person name="Williamson N.R."/>
            <person name="Monson R.E."/>
            <person name="Becher S.A."/>
            <person name="Stanton J.A."/>
            <person name="Brugger K."/>
            <person name="Brown S.D."/>
            <person name="Salmond G.P."/>
        </authorList>
    </citation>
    <scope>NUCLEOTIDE SEQUENCE [LARGE SCALE GENOMIC DNA]</scope>
    <source>
        <strain evidence="8">ATCC 39006</strain>
        <strain evidence="9">ATCC 39006 / SC 11482</strain>
    </source>
</reference>
<keyword evidence="9" id="KW-1185">Reference proteome</keyword>
<evidence type="ECO:0000313" key="8">
    <source>
        <dbReference type="EMBL" id="AUH04531.1"/>
    </source>
</evidence>
<dbReference type="Gene3D" id="3.40.50.720">
    <property type="entry name" value="NAD(P)-binding Rossmann-like Domain"/>
    <property type="match status" value="1"/>
</dbReference>
<dbReference type="RefSeq" id="WP_021016611.1">
    <property type="nucleotide sequence ID" value="NZ_CP025084.1"/>
</dbReference>
<dbReference type="EMBL" id="CP025085">
    <property type="protein sequence ID" value="AUH00211.1"/>
    <property type="molecule type" value="Genomic_DNA"/>
</dbReference>
<dbReference type="PANTHER" id="PTHR48075:SF5">
    <property type="entry name" value="3-HYDROXYBUTYRYL-COA DEHYDROGENASE"/>
    <property type="match status" value="1"/>
</dbReference>
<dbReference type="Gene3D" id="1.10.1040.10">
    <property type="entry name" value="N-(1-d-carboxylethyl)-l-norvaline Dehydrogenase, domain 2"/>
    <property type="match status" value="1"/>
</dbReference>
<feature type="binding site" evidence="4">
    <location>
        <position position="32"/>
    </location>
    <ligand>
        <name>NAD(+)</name>
        <dbReference type="ChEBI" id="CHEBI:57540"/>
    </ligand>
</feature>
<reference evidence="8" key="2">
    <citation type="submission" date="2013-09" db="EMBL/GenBank/DDBJ databases">
        <authorList>
            <person name="Wang G."/>
            <person name="Yang Y."/>
            <person name="Su Y."/>
        </authorList>
    </citation>
    <scope>NUCLEOTIDE SEQUENCE</scope>
    <source>
        <strain evidence="8">ATCC 39006</strain>
    </source>
</reference>
<reference evidence="8" key="4">
    <citation type="submission" date="2017-11" db="EMBL/GenBank/DDBJ databases">
        <title>Complete genome sequence of Serratia sp. ATCC 39006.</title>
        <authorList>
            <person name="Hampton H.G."/>
            <person name="Jackson S.A."/>
            <person name="Jauregui R."/>
            <person name="Poulter G.T.M."/>
            <person name="Salmond G.P.C."/>
            <person name="Fineran P.C."/>
        </authorList>
    </citation>
    <scope>NUCLEOTIDE SEQUENCE</scope>
    <source>
        <strain evidence="8">ATCC 39006</strain>
    </source>
</reference>
<proteinExistence type="predicted"/>
<feature type="site" description="Important for catalytic activity" evidence="3">
    <location>
        <position position="140"/>
    </location>
</feature>
<dbReference type="EMBL" id="CP025084">
    <property type="protein sequence ID" value="AUH04531.1"/>
    <property type="molecule type" value="Genomic_DNA"/>
</dbReference>
<dbReference type="OrthoDB" id="5389341at2"/>
<dbReference type="STRING" id="104623.Ser39006_03349"/>
<feature type="binding site" evidence="4">
    <location>
        <position position="92"/>
    </location>
    <ligand>
        <name>NAD(+)</name>
        <dbReference type="ChEBI" id="CHEBI:57540"/>
    </ligand>
</feature>
<dbReference type="SUPFAM" id="SSF51735">
    <property type="entry name" value="NAD(P)-binding Rossmann-fold domains"/>
    <property type="match status" value="1"/>
</dbReference>
<evidence type="ECO:0000313" key="7">
    <source>
        <dbReference type="EMBL" id="AUH00211.1"/>
    </source>
</evidence>
<gene>
    <name evidence="7" type="ORF">CWC46_10595</name>
    <name evidence="8" type="ORF">Ser39006_010600</name>
</gene>
<reference evidence="7 10" key="3">
    <citation type="submission" date="2017-11" db="EMBL/GenBank/DDBJ databases">
        <title>Complete genome sequence of Serratia sp. ATCC 39006 LacA.</title>
        <authorList>
            <person name="Hampton H.G."/>
            <person name="Jackson S.A."/>
            <person name="Jauregui R."/>
            <person name="Poulter G.T.M."/>
            <person name="Salmond G.P.C."/>
            <person name="Fineran P.C."/>
        </authorList>
    </citation>
    <scope>NUCLEOTIDE SEQUENCE [LARGE SCALE GENOMIC DNA]</scope>
    <source>
        <strain evidence="7 10">ATCC 39006</strain>
    </source>
</reference>
<evidence type="ECO:0000259" key="6">
    <source>
        <dbReference type="Pfam" id="PF02737"/>
    </source>
</evidence>
<accession>A0A2I5TIZ8</accession>
<feature type="binding site" evidence="4">
    <location>
        <position position="97"/>
    </location>
    <ligand>
        <name>NAD(+)</name>
        <dbReference type="ChEBI" id="CHEBI:57540"/>
    </ligand>
</feature>
<dbReference type="InterPro" id="IPR013328">
    <property type="entry name" value="6PGD_dom2"/>
</dbReference>
<protein>
    <submittedName>
        <fullName evidence="8">3-hydroxybutyryl-CoA dehydrogenase</fullName>
    </submittedName>
</protein>
<feature type="domain" description="3-hydroxyacyl-CoA dehydrogenase NAD binding" evidence="6">
    <location>
        <begin position="4"/>
        <end position="183"/>
    </location>
</feature>
<dbReference type="Proteomes" id="UP000017700">
    <property type="component" value="Chromosome"/>
</dbReference>
<dbReference type="InterPro" id="IPR036291">
    <property type="entry name" value="NAD(P)-bd_dom_sf"/>
</dbReference>
<dbReference type="Pfam" id="PF00725">
    <property type="entry name" value="3HCDH"/>
    <property type="match status" value="1"/>
</dbReference>
<feature type="binding site" evidence="4">
    <location>
        <position position="119"/>
    </location>
    <ligand>
        <name>NAD(+)</name>
        <dbReference type="ChEBI" id="CHEBI:57540"/>
    </ligand>
</feature>
<dbReference type="AlphaFoldDB" id="A0A2I5TIZ8"/>
<dbReference type="GO" id="GO:0070403">
    <property type="term" value="F:NAD+ binding"/>
    <property type="evidence" value="ECO:0007669"/>
    <property type="project" value="InterPro"/>
</dbReference>
<evidence type="ECO:0000313" key="10">
    <source>
        <dbReference type="Proteomes" id="UP000233778"/>
    </source>
</evidence>
<feature type="binding site" evidence="4">
    <location>
        <begin position="9"/>
        <end position="14"/>
    </location>
    <ligand>
        <name>NAD(+)</name>
        <dbReference type="ChEBI" id="CHEBI:57540"/>
    </ligand>
</feature>
<dbReference type="InterPro" id="IPR022694">
    <property type="entry name" value="3-OHacyl-CoA_DH"/>
</dbReference>
<evidence type="ECO:0000259" key="5">
    <source>
        <dbReference type="Pfam" id="PF00725"/>
    </source>
</evidence>
<evidence type="ECO:0000256" key="2">
    <source>
        <dbReference type="ARBA" id="ARBA00023027"/>
    </source>
</evidence>
<feature type="binding site" evidence="4">
    <location>
        <position position="274"/>
    </location>
    <ligand>
        <name>NAD(+)</name>
        <dbReference type="ChEBI" id="CHEBI:57540"/>
    </ligand>
</feature>
<dbReference type="KEGG" id="serq:CWC46_10595"/>
<feature type="binding site" evidence="4">
    <location>
        <position position="143"/>
    </location>
    <ligand>
        <name>NAD(+)</name>
        <dbReference type="ChEBI" id="CHEBI:57540"/>
    </ligand>
</feature>
<dbReference type="GO" id="GO:0006631">
    <property type="term" value="P:fatty acid metabolic process"/>
    <property type="evidence" value="ECO:0007669"/>
    <property type="project" value="InterPro"/>
</dbReference>
<sequence>MIGKVAVIGAGVMGTGISQVLAEHHIDVILVDLEHAILENALTTIRQNIRLNMLMGKMNRDLDLNVLFSLIHVTTSLNDIQDVDFVIENTTEKWATKVKIYPEIDDICPPDCIFAANTSAISITRLADLTRRADKVLGMHFMNPVPQKPVVETIRGKHTSDATIDRAASFLAQIKKRHIVVNDAPGFVANRISHLYINEAIRVVQEKIGSAEQVDAIFRQCYNHETGPLETADLIGLDTVLLTLEELYQRLADPKFRPAPLLQQMVDAGLYGRKSGQGFYKY</sequence>
<dbReference type="Pfam" id="PF02737">
    <property type="entry name" value="3HCDH_N"/>
    <property type="match status" value="1"/>
</dbReference>
<keyword evidence="1" id="KW-0560">Oxidoreductase</keyword>